<organism evidence="5 6">
    <name type="scientific">Ranatra chinensis</name>
    <dbReference type="NCBI Taxonomy" id="642074"/>
    <lineage>
        <taxon>Eukaryota</taxon>
        <taxon>Metazoa</taxon>
        <taxon>Ecdysozoa</taxon>
        <taxon>Arthropoda</taxon>
        <taxon>Hexapoda</taxon>
        <taxon>Insecta</taxon>
        <taxon>Pterygota</taxon>
        <taxon>Neoptera</taxon>
        <taxon>Paraneoptera</taxon>
        <taxon>Hemiptera</taxon>
        <taxon>Heteroptera</taxon>
        <taxon>Panheteroptera</taxon>
        <taxon>Nepomorpha</taxon>
        <taxon>Nepidae</taxon>
        <taxon>Ranatrinae</taxon>
        <taxon>Ranatra</taxon>
    </lineage>
</organism>
<dbReference type="AlphaFoldDB" id="A0ABD0YW51"/>
<name>A0ABD0YW51_9HEMI</name>
<evidence type="ECO:0000313" key="6">
    <source>
        <dbReference type="Proteomes" id="UP001558652"/>
    </source>
</evidence>
<dbReference type="PROSITE" id="PS50176">
    <property type="entry name" value="ARM_REPEAT"/>
    <property type="match status" value="2"/>
</dbReference>
<dbReference type="InterPro" id="IPR011989">
    <property type="entry name" value="ARM-like"/>
</dbReference>
<dbReference type="Pfam" id="PF18797">
    <property type="entry name" value="APC_rep"/>
    <property type="match status" value="1"/>
</dbReference>
<dbReference type="Proteomes" id="UP001558652">
    <property type="component" value="Unassembled WGS sequence"/>
</dbReference>
<dbReference type="GO" id="GO:0071944">
    <property type="term" value="C:cell periphery"/>
    <property type="evidence" value="ECO:0007669"/>
    <property type="project" value="UniProtKB-ARBA"/>
</dbReference>
<dbReference type="PANTHER" id="PTHR12607">
    <property type="entry name" value="ADENOMATOUS POLYPOSIS COLI PROTEIN FAMILY"/>
    <property type="match status" value="1"/>
</dbReference>
<dbReference type="InterPro" id="IPR026818">
    <property type="entry name" value="Apc_fam"/>
</dbReference>
<dbReference type="PANTHER" id="PTHR12607:SF12">
    <property type="entry name" value="APC-LIKE, ISOFORM A-RELATED"/>
    <property type="match status" value="1"/>
</dbReference>
<evidence type="ECO:0000256" key="1">
    <source>
        <dbReference type="ARBA" id="ARBA00009051"/>
    </source>
</evidence>
<protein>
    <recommendedName>
        <fullName evidence="7">Adenomatous polyposis coli protein</fullName>
    </recommendedName>
</protein>
<evidence type="ECO:0000256" key="2">
    <source>
        <dbReference type="ARBA" id="ARBA00022687"/>
    </source>
</evidence>
<feature type="repeat" description="ARM" evidence="3">
    <location>
        <begin position="204"/>
        <end position="238"/>
    </location>
</feature>
<dbReference type="InterPro" id="IPR041257">
    <property type="entry name" value="APC_rep"/>
</dbReference>
<reference evidence="5 6" key="1">
    <citation type="submission" date="2024-07" db="EMBL/GenBank/DDBJ databases">
        <title>Chromosome-level genome assembly of the water stick insect Ranatra chinensis (Heteroptera: Nepidae).</title>
        <authorList>
            <person name="Liu X."/>
        </authorList>
    </citation>
    <scope>NUCLEOTIDE SEQUENCE [LARGE SCALE GENOMIC DNA]</scope>
    <source>
        <strain evidence="5">Cailab_2021Rc</strain>
        <tissue evidence="5">Muscle</tissue>
    </source>
</reference>
<evidence type="ECO:0000313" key="5">
    <source>
        <dbReference type="EMBL" id="KAL1140178.1"/>
    </source>
</evidence>
<feature type="compositionally biased region" description="Basic and acidic residues" evidence="4">
    <location>
        <begin position="650"/>
        <end position="659"/>
    </location>
</feature>
<accession>A0ABD0YW51</accession>
<dbReference type="Gene3D" id="1.25.10.10">
    <property type="entry name" value="Leucine-rich Repeat Variant"/>
    <property type="match status" value="1"/>
</dbReference>
<keyword evidence="2" id="KW-0879">Wnt signaling pathway</keyword>
<dbReference type="SUPFAM" id="SSF48371">
    <property type="entry name" value="ARM repeat"/>
    <property type="match status" value="1"/>
</dbReference>
<comment type="similarity">
    <text evidence="1">Belongs to the adenomatous polyposis coli (APC) family.</text>
</comment>
<gene>
    <name evidence="5" type="ORF">AAG570_000110</name>
</gene>
<comment type="caution">
    <text evidence="5">The sequence shown here is derived from an EMBL/GenBank/DDBJ whole genome shotgun (WGS) entry which is preliminary data.</text>
</comment>
<sequence length="659" mass="71364">MVLCHGDDKRGRREARVLRLLEQITTYCDTVKTVDAHTEEAHPGPAIAALMKLSFDEEHRLAMCQLGALYVIARLIQVEAGCKLECCITVRRYAGMALTNLTFGDGNNKALLCSMKSFMTALVAQLATTSEDLTQVTASVLRNLSWRADAASKQALREVGAVPALMRASMSATKEPTLKSVLSALWNLSAHCNINKVDICNVDGAIQYLVRMLNYQSTSKTLAIVENAGGILRNISSHIALREDYRKILREHNCLPILLRQLQSASLTVVSNACGTLWNLSARCASDQRALVALGAVPMLSSLAHSRHRMIAMGASAALKNLLPVRLQQQQEQHPSGKAGNLETPLMFSRCSSLGSLSSCEQHDDCQSSVVSEFRNGPETPPLQENPSPLSSLDPDGTSADDVTLADQEDQALLMQVISSGMPSDSHCNDLFISIVDKMKDSSDTWAEDTPNDVSFPSLSLTAPVVQSFHSEREVTTAVSNNDSQVIPLERGRVAIISHLDMEDSYQDLENVQPPSTMDSILSMTCSGSGAVPVGVTAKAQIIRDLTHQQQGGGGSLLENVRPPADMDELLDLENSILSVASLCSEVADEEEEEEDTTELIEEPVVKVVKAAMSPPHLNQVPVSPSHLNQVPVSPPSPAHRTSPKVSAKQRREIAGKNR</sequence>
<proteinExistence type="inferred from homology"/>
<dbReference type="GO" id="GO:0016055">
    <property type="term" value="P:Wnt signaling pathway"/>
    <property type="evidence" value="ECO:0007669"/>
    <property type="project" value="UniProtKB-KW"/>
</dbReference>
<dbReference type="EMBL" id="JBFDAA010000001">
    <property type="protein sequence ID" value="KAL1140178.1"/>
    <property type="molecule type" value="Genomic_DNA"/>
</dbReference>
<dbReference type="InterPro" id="IPR000225">
    <property type="entry name" value="Armadillo"/>
</dbReference>
<feature type="repeat" description="ARM" evidence="3">
    <location>
        <begin position="253"/>
        <end position="295"/>
    </location>
</feature>
<feature type="region of interest" description="Disordered" evidence="4">
    <location>
        <begin position="370"/>
        <end position="402"/>
    </location>
</feature>
<feature type="compositionally biased region" description="Polar residues" evidence="4">
    <location>
        <begin position="621"/>
        <end position="632"/>
    </location>
</feature>
<feature type="region of interest" description="Disordered" evidence="4">
    <location>
        <begin position="616"/>
        <end position="659"/>
    </location>
</feature>
<dbReference type="Pfam" id="PF00514">
    <property type="entry name" value="Arm"/>
    <property type="match status" value="1"/>
</dbReference>
<evidence type="ECO:0008006" key="7">
    <source>
        <dbReference type="Google" id="ProtNLM"/>
    </source>
</evidence>
<dbReference type="SMART" id="SM00185">
    <property type="entry name" value="ARM"/>
    <property type="match status" value="6"/>
</dbReference>
<dbReference type="InterPro" id="IPR016024">
    <property type="entry name" value="ARM-type_fold"/>
</dbReference>
<evidence type="ECO:0000256" key="4">
    <source>
        <dbReference type="SAM" id="MobiDB-lite"/>
    </source>
</evidence>
<dbReference type="FunFam" id="1.25.10.10:FF:001248">
    <property type="entry name" value="Adenomatous polyposis coli protein, putative"/>
    <property type="match status" value="1"/>
</dbReference>
<keyword evidence="6" id="KW-1185">Reference proteome</keyword>
<evidence type="ECO:0000256" key="3">
    <source>
        <dbReference type="PROSITE-ProRule" id="PRU00259"/>
    </source>
</evidence>
<dbReference type="GO" id="GO:0005737">
    <property type="term" value="C:cytoplasm"/>
    <property type="evidence" value="ECO:0007669"/>
    <property type="project" value="UniProtKB-ARBA"/>
</dbReference>